<dbReference type="InterPro" id="IPR053958">
    <property type="entry name" value="HMGCR/SNAP/NPC1-like_SSD"/>
</dbReference>
<evidence type="ECO:0000256" key="12">
    <source>
        <dbReference type="ARBA" id="ARBA00023034"/>
    </source>
</evidence>
<dbReference type="Pfam" id="PF00400">
    <property type="entry name" value="WD40"/>
    <property type="match status" value="1"/>
</dbReference>
<dbReference type="Gene3D" id="2.130.10.10">
    <property type="entry name" value="YVTN repeat-like/Quinoprotein amine dehydrogenase"/>
    <property type="match status" value="2"/>
</dbReference>
<dbReference type="GO" id="GO:0005789">
    <property type="term" value="C:endoplasmic reticulum membrane"/>
    <property type="evidence" value="ECO:0007669"/>
    <property type="project" value="UniProtKB-SubCell"/>
</dbReference>
<feature type="domain" description="SSD" evidence="24">
    <location>
        <begin position="260"/>
        <end position="418"/>
    </location>
</feature>
<dbReference type="PROSITE" id="PS00678">
    <property type="entry name" value="WD_REPEATS_1"/>
    <property type="match status" value="1"/>
</dbReference>
<dbReference type="GO" id="GO:0032933">
    <property type="term" value="P:SREBP signaling pathway"/>
    <property type="evidence" value="ECO:0007669"/>
    <property type="project" value="InterPro"/>
</dbReference>
<comment type="function">
    <text evidence="20">Escort protein required for cholesterol as well as lipid homeostasis. Regulates export of the SCAP-SREBP complex from the endoplasmic reticulum to the Golgi upon low cholesterol, thereby regulating the processing of sterol regulatory element-binding proteins (SREBPs) SREBF1/SREBP1 and SREBF2/SREBP2. At high sterol concentrations, formation of a ternary complex with INSIG (INSIG1 or INSIG2) leads to mask the ER export signal in SCAP, promoting retention of the complex in the endoplasmic reticulum. Low sterol concentrations trigger release of INSIG, a conformational change in the SSD domain of SCAP, unmasking of the ER export signal, promoting recruitment into COPII-coated vesicles and transport of the SCAP-SREBP to the Golgi: in the Golgi, SREBPs are then processed, releasing the transcription factor fragment of SREBPs from the membrane, its import into the nucleus and up-regulation of LDLR, INSIG1 and the mevalonate pathway. Binds cholesterol via its SSD domain.</text>
</comment>
<evidence type="ECO:0000256" key="20">
    <source>
        <dbReference type="ARBA" id="ARBA00045958"/>
    </source>
</evidence>
<evidence type="ECO:0000256" key="17">
    <source>
        <dbReference type="ARBA" id="ARBA00023180"/>
    </source>
</evidence>
<keyword evidence="11 23" id="KW-1133">Transmembrane helix</keyword>
<dbReference type="InterPro" id="IPR015943">
    <property type="entry name" value="WD40/YVTN_repeat-like_dom_sf"/>
</dbReference>
<dbReference type="SUPFAM" id="SSF50978">
    <property type="entry name" value="WD40 repeat-like"/>
    <property type="match status" value="1"/>
</dbReference>
<feature type="transmembrane region" description="Helical" evidence="23">
    <location>
        <begin position="364"/>
        <end position="381"/>
    </location>
</feature>
<evidence type="ECO:0000256" key="3">
    <source>
        <dbReference type="ARBA" id="ARBA00004653"/>
    </source>
</evidence>
<keyword evidence="8 23" id="KW-0812">Transmembrane</keyword>
<evidence type="ECO:0000256" key="14">
    <source>
        <dbReference type="ARBA" id="ARBA00023121"/>
    </source>
</evidence>
<keyword evidence="10" id="KW-0256">Endoplasmic reticulum</keyword>
<comment type="similarity">
    <text evidence="4">Belongs to the WD repeat SCAP family.</text>
</comment>
<dbReference type="GO" id="GO:0000139">
    <property type="term" value="C:Golgi membrane"/>
    <property type="evidence" value="ECO:0007669"/>
    <property type="project" value="UniProtKB-SubCell"/>
</dbReference>
<keyword evidence="26" id="KW-1185">Reference proteome</keyword>
<evidence type="ECO:0000256" key="1">
    <source>
        <dbReference type="ARBA" id="ARBA00004477"/>
    </source>
</evidence>
<dbReference type="SUPFAM" id="SSF82866">
    <property type="entry name" value="Multidrug efflux transporter AcrB transmembrane domain"/>
    <property type="match status" value="1"/>
</dbReference>
<feature type="repeat" description="WD" evidence="21">
    <location>
        <begin position="1020"/>
        <end position="1042"/>
    </location>
</feature>
<evidence type="ECO:0000256" key="8">
    <source>
        <dbReference type="ARBA" id="ARBA00022692"/>
    </source>
</evidence>
<name>A0AAD7V0U9_9FUNG</name>
<dbReference type="Gene3D" id="1.20.1640.10">
    <property type="entry name" value="Multidrug efflux transporter AcrB transmembrane domain"/>
    <property type="match status" value="1"/>
</dbReference>
<keyword evidence="17" id="KW-0325">Glycoprotein</keyword>
<feature type="compositionally biased region" description="Low complexity" evidence="22">
    <location>
        <begin position="1147"/>
        <end position="1164"/>
    </location>
</feature>
<evidence type="ECO:0000259" key="24">
    <source>
        <dbReference type="PROSITE" id="PS50156"/>
    </source>
</evidence>
<keyword evidence="16" id="KW-1207">Sterol metabolism</keyword>
<feature type="transmembrane region" description="Helical" evidence="23">
    <location>
        <begin position="613"/>
        <end position="638"/>
    </location>
</feature>
<feature type="compositionally biased region" description="Low complexity" evidence="22">
    <location>
        <begin position="831"/>
        <end position="863"/>
    </location>
</feature>
<dbReference type="GO" id="GO:0032936">
    <property type="term" value="C:SREBP-SCAP complex"/>
    <property type="evidence" value="ECO:0007669"/>
    <property type="project" value="TreeGrafter"/>
</dbReference>
<dbReference type="RefSeq" id="XP_058342147.1">
    <property type="nucleotide sequence ID" value="XM_058487070.1"/>
</dbReference>
<dbReference type="GO" id="GO:0032934">
    <property type="term" value="F:sterol binding"/>
    <property type="evidence" value="ECO:0007669"/>
    <property type="project" value="InterPro"/>
</dbReference>
<evidence type="ECO:0000256" key="10">
    <source>
        <dbReference type="ARBA" id="ARBA00022824"/>
    </source>
</evidence>
<keyword evidence="13" id="KW-0443">Lipid metabolism</keyword>
<evidence type="ECO:0000256" key="11">
    <source>
        <dbReference type="ARBA" id="ARBA00022989"/>
    </source>
</evidence>
<keyword evidence="6" id="KW-0153">Cholesterol metabolism</keyword>
<evidence type="ECO:0000256" key="15">
    <source>
        <dbReference type="ARBA" id="ARBA00023136"/>
    </source>
</evidence>
<evidence type="ECO:0000256" key="19">
    <source>
        <dbReference type="ARBA" id="ARBA00023329"/>
    </source>
</evidence>
<dbReference type="EMBL" id="JARTCD010000033">
    <property type="protein sequence ID" value="KAJ8657234.1"/>
    <property type="molecule type" value="Genomic_DNA"/>
</dbReference>
<evidence type="ECO:0000256" key="13">
    <source>
        <dbReference type="ARBA" id="ARBA00023098"/>
    </source>
</evidence>
<dbReference type="Pfam" id="PF12349">
    <property type="entry name" value="Sterol-sensing"/>
    <property type="match status" value="1"/>
</dbReference>
<dbReference type="Proteomes" id="UP001234581">
    <property type="component" value="Unassembled WGS sequence"/>
</dbReference>
<dbReference type="InterPro" id="IPR019775">
    <property type="entry name" value="WD40_repeat_CS"/>
</dbReference>
<feature type="region of interest" description="Disordered" evidence="22">
    <location>
        <begin position="680"/>
        <end position="701"/>
    </location>
</feature>
<evidence type="ECO:0000256" key="5">
    <source>
        <dbReference type="ARBA" id="ARBA00019541"/>
    </source>
</evidence>
<dbReference type="InterPro" id="IPR030225">
    <property type="entry name" value="SCAP"/>
</dbReference>
<keyword evidence="12" id="KW-0333">Golgi apparatus</keyword>
<feature type="region of interest" description="Disordered" evidence="22">
    <location>
        <begin position="816"/>
        <end position="863"/>
    </location>
</feature>
<dbReference type="InterPro" id="IPR000731">
    <property type="entry name" value="SSD"/>
</dbReference>
<dbReference type="GO" id="GO:0045540">
    <property type="term" value="P:regulation of cholesterol biosynthetic process"/>
    <property type="evidence" value="ECO:0007669"/>
    <property type="project" value="TreeGrafter"/>
</dbReference>
<gene>
    <name evidence="25" type="ORF">O0I10_007050</name>
</gene>
<feature type="repeat" description="WD" evidence="21">
    <location>
        <begin position="709"/>
        <end position="750"/>
    </location>
</feature>
<evidence type="ECO:0000313" key="26">
    <source>
        <dbReference type="Proteomes" id="UP001234581"/>
    </source>
</evidence>
<evidence type="ECO:0000256" key="6">
    <source>
        <dbReference type="ARBA" id="ARBA00022548"/>
    </source>
</evidence>
<dbReference type="GO" id="GO:0012507">
    <property type="term" value="C:ER to Golgi transport vesicle membrane"/>
    <property type="evidence" value="ECO:0007669"/>
    <property type="project" value="UniProtKB-SubCell"/>
</dbReference>
<comment type="subcellular location">
    <subcellularLocation>
        <location evidence="2">Cytoplasmic vesicle</location>
        <location evidence="2">COPII-coated vesicle membrane</location>
        <topology evidence="2">Multi-pass membrane protein</topology>
    </subcellularLocation>
    <subcellularLocation>
        <location evidence="1">Endoplasmic reticulum membrane</location>
        <topology evidence="1">Multi-pass membrane protein</topology>
    </subcellularLocation>
    <subcellularLocation>
        <location evidence="3">Golgi apparatus membrane</location>
        <topology evidence="3">Multi-pass membrane protein</topology>
    </subcellularLocation>
</comment>
<dbReference type="PANTHER" id="PTHR46378:SF1">
    <property type="entry name" value="STEROL REGULATORY ELEMENT-BINDING PROTEIN CLEAVAGE-ACTIVATING PROTEIN"/>
    <property type="match status" value="1"/>
</dbReference>
<feature type="region of interest" description="Disordered" evidence="22">
    <location>
        <begin position="1309"/>
        <end position="1329"/>
    </location>
</feature>
<feature type="transmembrane region" description="Helical" evidence="23">
    <location>
        <begin position="261"/>
        <end position="279"/>
    </location>
</feature>
<proteinExistence type="inferred from homology"/>
<feature type="compositionally biased region" description="Basic residues" evidence="22">
    <location>
        <begin position="1316"/>
        <end position="1325"/>
    </location>
</feature>
<dbReference type="PROSITE" id="PS50082">
    <property type="entry name" value="WD_REPEATS_2"/>
    <property type="match status" value="2"/>
</dbReference>
<evidence type="ECO:0000256" key="22">
    <source>
        <dbReference type="SAM" id="MobiDB-lite"/>
    </source>
</evidence>
<feature type="compositionally biased region" description="Polar residues" evidence="22">
    <location>
        <begin position="816"/>
        <end position="830"/>
    </location>
</feature>
<feature type="transmembrane region" description="Helical" evidence="23">
    <location>
        <begin position="291"/>
        <end position="310"/>
    </location>
</feature>
<evidence type="ECO:0000256" key="9">
    <source>
        <dbReference type="ARBA" id="ARBA00022737"/>
    </source>
</evidence>
<evidence type="ECO:0000256" key="4">
    <source>
        <dbReference type="ARBA" id="ARBA00007410"/>
    </source>
</evidence>
<comment type="caution">
    <text evidence="25">The sequence shown here is derived from an EMBL/GenBank/DDBJ whole genome shotgun (WGS) entry which is preliminary data.</text>
</comment>
<evidence type="ECO:0000256" key="2">
    <source>
        <dbReference type="ARBA" id="ARBA00004557"/>
    </source>
</evidence>
<evidence type="ECO:0000313" key="25">
    <source>
        <dbReference type="EMBL" id="KAJ8657234.1"/>
    </source>
</evidence>
<evidence type="ECO:0000256" key="16">
    <source>
        <dbReference type="ARBA" id="ARBA00023166"/>
    </source>
</evidence>
<evidence type="ECO:0000256" key="21">
    <source>
        <dbReference type="PROSITE-ProRule" id="PRU00221"/>
    </source>
</evidence>
<keyword evidence="15 23" id="KW-0472">Membrane</keyword>
<keyword evidence="14" id="KW-0446">Lipid-binding</keyword>
<evidence type="ECO:0000256" key="18">
    <source>
        <dbReference type="ARBA" id="ARBA00023221"/>
    </source>
</evidence>
<evidence type="ECO:0000256" key="7">
    <source>
        <dbReference type="ARBA" id="ARBA00022574"/>
    </source>
</evidence>
<dbReference type="PANTHER" id="PTHR46378">
    <property type="entry name" value="STEROL REGULATORY ELEMENT-BINDING PROTEIN CLEAVAGE-ACTIVATING PROTEIN"/>
    <property type="match status" value="1"/>
</dbReference>
<keyword evidence="19" id="KW-0968">Cytoplasmic vesicle</keyword>
<reference evidence="25 26" key="1">
    <citation type="submission" date="2023-03" db="EMBL/GenBank/DDBJ databases">
        <title>Genome sequence of Lichtheimia ornata CBS 291.66.</title>
        <authorList>
            <person name="Mohabir J.T."/>
            <person name="Shea T.P."/>
            <person name="Kurbessoian T."/>
            <person name="Berby B."/>
            <person name="Fontaine J."/>
            <person name="Livny J."/>
            <person name="Gnirke A."/>
            <person name="Stajich J.E."/>
            <person name="Cuomo C.A."/>
        </authorList>
    </citation>
    <scope>NUCLEOTIDE SEQUENCE [LARGE SCALE GENOMIC DNA]</scope>
    <source>
        <strain evidence="25">CBS 291.66</strain>
    </source>
</reference>
<keyword evidence="9" id="KW-0677">Repeat</keyword>
<keyword evidence="18" id="KW-0753">Steroid metabolism</keyword>
<dbReference type="PROSITE" id="PS50156">
    <property type="entry name" value="SSD"/>
    <property type="match status" value="1"/>
</dbReference>
<feature type="region of interest" description="Disordered" evidence="22">
    <location>
        <begin position="1136"/>
        <end position="1194"/>
    </location>
</feature>
<accession>A0AAD7V0U9</accession>
<dbReference type="SMART" id="SM00320">
    <property type="entry name" value="WD40"/>
    <property type="match status" value="4"/>
</dbReference>
<dbReference type="InterPro" id="IPR001680">
    <property type="entry name" value="WD40_rpt"/>
</dbReference>
<dbReference type="GO" id="GO:0008203">
    <property type="term" value="P:cholesterol metabolic process"/>
    <property type="evidence" value="ECO:0007669"/>
    <property type="project" value="UniProtKB-KW"/>
</dbReference>
<dbReference type="InterPro" id="IPR036322">
    <property type="entry name" value="WD40_repeat_dom_sf"/>
</dbReference>
<evidence type="ECO:0000256" key="23">
    <source>
        <dbReference type="SAM" id="Phobius"/>
    </source>
</evidence>
<dbReference type="GeneID" id="83214459"/>
<protein>
    <recommendedName>
        <fullName evidence="5">Sterol regulatory element-binding protein cleavage-activating protein</fullName>
    </recommendedName>
</protein>
<keyword evidence="7 21" id="KW-0853">WD repeat</keyword>
<organism evidence="25 26">
    <name type="scientific">Lichtheimia ornata</name>
    <dbReference type="NCBI Taxonomy" id="688661"/>
    <lineage>
        <taxon>Eukaryota</taxon>
        <taxon>Fungi</taxon>
        <taxon>Fungi incertae sedis</taxon>
        <taxon>Mucoromycota</taxon>
        <taxon>Mucoromycotina</taxon>
        <taxon>Mucoromycetes</taxon>
        <taxon>Mucorales</taxon>
        <taxon>Lichtheimiaceae</taxon>
        <taxon>Lichtheimia</taxon>
    </lineage>
</organism>
<sequence>MAISIAKLNASFAAFGRASAARKYTLLFFSLTIALFLSCPTIQRLRDSLYAASITANTDNDHFWQYSSHVHPAPFHHNAQSDSLVAYQIRLAAMTTHQQQQQQPVTQHFLTRAQAWYRAFTTTKVAIDDQYYSLIDLPTSQIMLYSPFDDSYWQQQTDIPEQWETTLASIINGSTHALDPLSVFDNVTLDKHGRFVCADSIIITALLHQDNGSNLAERVWKAVVEQHVNTLSSWKIRQLDAPVQTWQYKFKPFDYDIPLKVYLFLVVHTIIFFLVSGAFGKTQFVKSQYGLGLAAVFTSITCVAVTLAVLDWFGAKVDAVPWYLFPLVANVATLENVLLLTNAVLNAGCDMQVKEKVGRGLQSVGVPMLGTLVAELIILEIGRAMDVPTIKQFCLFAQAALIVEYLLDMTFFIAILAIDVNRAELADLDDRQVSKRLRELAIAGTDPDQRPPDYCPVQYDEDEGDVTMTCADCKEFKTHRAMNALMLCLVILGISMFHSTLEKYMVPETFMLPPAVNQRVPLPSSMILKTERLRTMSNQFWDTINPERQTQWIRVEPPYVATFSMESAIDNSPIWTSYEEQYLERSLSLAQKNLGKRPPSRLRSFVLGHVQRMIVLLWHINLPICALSIVLIGMLLWLNPSSRDQWLAPMFKKVAFKLLSQNFMSCNIIARRIRDHFSEQSSSNHESVQQQQQQQQQQHRENVTIKTLSGQHVADVRRFDANAKHQLAVSCGQDDRIVMWDMEKGRAMGRLEDAADSSSSSAKHIKIDQGNKWVVGAMSSGVVRIWSACTSKMVRDFYIEREELASVTTSLFPSTNMMRNRRTGNAITPISSTTSSTTTSTTHNSNHSNNNNNNNSNSNNNNHHRLALGALDRALDVQFLGAVAEYCHPAVEQVAAKAQQGGVIKSQNYVVSVHKSGMLREWDILSGACMQTIPSGHTRDVSILHVVESKRPHRKHGVSWVFTAGKDGRVTCWERQLVSLGGDENDQVSQWTCAYTFVGHEGHAITSLATELPVGGMGILVTGASNGSVKVWNFETGALVCALTAEERAKDDTAAMMVTTSGNNSIVQLTVTRYCEVEYGGRGMCRGCDTCFGNGFLIAACTTHDRVDTWRLERVGGGGNHHGSCTLCSKDYHRTQYRSSRRRRADSNASASSSTSSTSSPAVAMRRKRRHVIRGGPPKRQQQQNQHDQGNDDDILTGLLDIEQLAGEGEIELTSTYLGNIDQPAGRGITFCGSNKLLAGVRRSSSSSTQSNSQWQVWFAQLQYFDPPGEIPIDTFDLETNEDENTMEQQQHHDESRDSLFGLFGSNSITSSQRRPSMHKARNHSNKSLLKKMDDIQEDEEFDEEAYELLPFSMVRHVLPLDGLGLACDFGNFIKLIYLDREQSSKRMGGAGAGAATMDDCSKSSLQSSGTNSAVCAVPPSACSILPNCPKASECRAIASKKHLFS</sequence>
<feature type="transmembrane region" description="Helical" evidence="23">
    <location>
        <begin position="322"/>
        <end position="344"/>
    </location>
</feature>
<feature type="transmembrane region" description="Helical" evidence="23">
    <location>
        <begin position="393"/>
        <end position="418"/>
    </location>
</feature>